<accession>A0AA40LD70</accession>
<dbReference type="EMBL" id="JAULJE010000089">
    <property type="protein sequence ID" value="KAK1327328.1"/>
    <property type="molecule type" value="Genomic_DNA"/>
</dbReference>
<organism evidence="2 3">
    <name type="scientific">Cnephaeus nilssonii</name>
    <name type="common">Northern bat</name>
    <name type="synonym">Eptesicus nilssonii</name>
    <dbReference type="NCBI Taxonomy" id="3371016"/>
    <lineage>
        <taxon>Eukaryota</taxon>
        <taxon>Metazoa</taxon>
        <taxon>Chordata</taxon>
        <taxon>Craniata</taxon>
        <taxon>Vertebrata</taxon>
        <taxon>Euteleostomi</taxon>
        <taxon>Mammalia</taxon>
        <taxon>Eutheria</taxon>
        <taxon>Laurasiatheria</taxon>
        <taxon>Chiroptera</taxon>
        <taxon>Yangochiroptera</taxon>
        <taxon>Vespertilionidae</taxon>
        <taxon>Cnephaeus</taxon>
    </lineage>
</organism>
<name>A0AA40LD70_CNENI</name>
<evidence type="ECO:0000313" key="3">
    <source>
        <dbReference type="Proteomes" id="UP001177744"/>
    </source>
</evidence>
<comment type="caution">
    <text evidence="2">The sequence shown here is derived from an EMBL/GenBank/DDBJ whole genome shotgun (WGS) entry which is preliminary data.</text>
</comment>
<protein>
    <submittedName>
        <fullName evidence="2">Uncharacterized protein</fullName>
    </submittedName>
</protein>
<sequence>MCLTAVAENTDTKNTTQRTKVCFAIASKYSMQMLLSGGQCAPTERMPLSGPTGTTHWAHGWQVQLWRHKPLPPVQRHTTEMLQRPQQWGRDERRRKGRSPPCLAPAASGPCILAPNHELGPPWRRYLGSPRYVISARAPPASEGIPRQVLGMEAMGAQATKETELNLASPCLAPEDGWLFKDGRSNAANLGARALRPSPQWTQRSSCVPSLKRTDSCPDDSEAEEEEN</sequence>
<evidence type="ECO:0000313" key="2">
    <source>
        <dbReference type="EMBL" id="KAK1327328.1"/>
    </source>
</evidence>
<evidence type="ECO:0000256" key="1">
    <source>
        <dbReference type="SAM" id="MobiDB-lite"/>
    </source>
</evidence>
<dbReference type="Proteomes" id="UP001177744">
    <property type="component" value="Unassembled WGS sequence"/>
</dbReference>
<dbReference type="AlphaFoldDB" id="A0AA40LD70"/>
<reference evidence="2" key="1">
    <citation type="submission" date="2023-06" db="EMBL/GenBank/DDBJ databases">
        <title>Reference genome for the Northern bat (Eptesicus nilssonii), a most northern bat species.</title>
        <authorList>
            <person name="Laine V.N."/>
            <person name="Pulliainen A.T."/>
            <person name="Lilley T.M."/>
        </authorList>
    </citation>
    <scope>NUCLEOTIDE SEQUENCE</scope>
    <source>
        <strain evidence="2">BLF_Eptnil</strain>
        <tissue evidence="2">Kidney</tissue>
    </source>
</reference>
<keyword evidence="3" id="KW-1185">Reference proteome</keyword>
<gene>
    <name evidence="2" type="ORF">QTO34_019208</name>
</gene>
<feature type="region of interest" description="Disordered" evidence="1">
    <location>
        <begin position="76"/>
        <end position="102"/>
    </location>
</feature>
<proteinExistence type="predicted"/>
<feature type="region of interest" description="Disordered" evidence="1">
    <location>
        <begin position="190"/>
        <end position="228"/>
    </location>
</feature>
<feature type="compositionally biased region" description="Polar residues" evidence="1">
    <location>
        <begin position="199"/>
        <end position="208"/>
    </location>
</feature>
<feature type="compositionally biased region" description="Acidic residues" evidence="1">
    <location>
        <begin position="217"/>
        <end position="228"/>
    </location>
</feature>